<dbReference type="FunFam" id="3.40.50.300:FF:000221">
    <property type="entry name" value="Multidrug ABC transporter ATP-binding protein"/>
    <property type="match status" value="1"/>
</dbReference>
<reference evidence="15" key="1">
    <citation type="submission" date="2020-10" db="EMBL/GenBank/DDBJ databases">
        <authorList>
            <person name="Gilroy R."/>
        </authorList>
    </citation>
    <scope>NUCLEOTIDE SEQUENCE</scope>
    <source>
        <strain evidence="15">15467</strain>
    </source>
</reference>
<dbReference type="InterPro" id="IPR036640">
    <property type="entry name" value="ABC1_TM_sf"/>
</dbReference>
<dbReference type="SUPFAM" id="SSF52540">
    <property type="entry name" value="P-loop containing nucleoside triphosphate hydrolases"/>
    <property type="match status" value="1"/>
</dbReference>
<evidence type="ECO:0000256" key="7">
    <source>
        <dbReference type="ARBA" id="ARBA00022927"/>
    </source>
</evidence>
<keyword evidence="4 11" id="KW-0812">Transmembrane</keyword>
<name>A0A9D9GY42_9BACT</name>
<evidence type="ECO:0000256" key="4">
    <source>
        <dbReference type="ARBA" id="ARBA00022692"/>
    </source>
</evidence>
<comment type="subcellular location">
    <subcellularLocation>
        <location evidence="1">Cell membrane</location>
        <topology evidence="1">Multi-pass membrane protein</topology>
    </subcellularLocation>
</comment>
<keyword evidence="8 11" id="KW-1133">Transmembrane helix</keyword>
<evidence type="ECO:0000259" key="14">
    <source>
        <dbReference type="PROSITE" id="PS50990"/>
    </source>
</evidence>
<feature type="transmembrane region" description="Helical" evidence="11">
    <location>
        <begin position="281"/>
        <end position="304"/>
    </location>
</feature>
<keyword evidence="7" id="KW-0653">Protein transport</keyword>
<dbReference type="GO" id="GO:0006508">
    <property type="term" value="P:proteolysis"/>
    <property type="evidence" value="ECO:0007669"/>
    <property type="project" value="InterPro"/>
</dbReference>
<keyword evidence="2" id="KW-0813">Transport</keyword>
<evidence type="ECO:0000313" key="15">
    <source>
        <dbReference type="EMBL" id="MBO8429336.1"/>
    </source>
</evidence>
<dbReference type="GO" id="GO:0043213">
    <property type="term" value="P:bacteriocin transport"/>
    <property type="evidence" value="ECO:0007669"/>
    <property type="project" value="UniProtKB-KW"/>
</dbReference>
<dbReference type="InterPro" id="IPR003439">
    <property type="entry name" value="ABC_transporter-like_ATP-bd"/>
</dbReference>
<evidence type="ECO:0000256" key="10">
    <source>
        <dbReference type="ARBA" id="ARBA00043264"/>
    </source>
</evidence>
<feature type="transmembrane region" description="Helical" evidence="11">
    <location>
        <begin position="310"/>
        <end position="329"/>
    </location>
</feature>
<dbReference type="PANTHER" id="PTHR24221">
    <property type="entry name" value="ATP-BINDING CASSETTE SUB-FAMILY B"/>
    <property type="match status" value="1"/>
</dbReference>
<dbReference type="Gene3D" id="3.90.70.10">
    <property type="entry name" value="Cysteine proteinases"/>
    <property type="match status" value="1"/>
</dbReference>
<feature type="domain" description="ABC transmembrane type-1" evidence="13">
    <location>
        <begin position="173"/>
        <end position="453"/>
    </location>
</feature>
<dbReference type="GO" id="GO:0140359">
    <property type="term" value="F:ABC-type transporter activity"/>
    <property type="evidence" value="ECO:0007669"/>
    <property type="project" value="InterPro"/>
</dbReference>
<proteinExistence type="predicted"/>
<dbReference type="GO" id="GO:0034040">
    <property type="term" value="F:ATPase-coupled lipid transmembrane transporter activity"/>
    <property type="evidence" value="ECO:0007669"/>
    <property type="project" value="TreeGrafter"/>
</dbReference>
<feature type="transmembrane region" description="Helical" evidence="11">
    <location>
        <begin position="171"/>
        <end position="195"/>
    </location>
</feature>
<evidence type="ECO:0000259" key="13">
    <source>
        <dbReference type="PROSITE" id="PS50929"/>
    </source>
</evidence>
<evidence type="ECO:0000256" key="11">
    <source>
        <dbReference type="SAM" id="Phobius"/>
    </source>
</evidence>
<dbReference type="InterPro" id="IPR027417">
    <property type="entry name" value="P-loop_NTPase"/>
</dbReference>
<dbReference type="Gene3D" id="3.40.50.300">
    <property type="entry name" value="P-loop containing nucleotide triphosphate hydrolases"/>
    <property type="match status" value="1"/>
</dbReference>
<dbReference type="InterPro" id="IPR005074">
    <property type="entry name" value="Peptidase_C39"/>
</dbReference>
<dbReference type="PROSITE" id="PS50990">
    <property type="entry name" value="PEPTIDASE_C39"/>
    <property type="match status" value="1"/>
</dbReference>
<dbReference type="CDD" id="cd18571">
    <property type="entry name" value="ABC_6TM_peptidase_like"/>
    <property type="match status" value="1"/>
</dbReference>
<evidence type="ECO:0000256" key="1">
    <source>
        <dbReference type="ARBA" id="ARBA00004651"/>
    </source>
</evidence>
<dbReference type="SMART" id="SM00382">
    <property type="entry name" value="AAA"/>
    <property type="match status" value="1"/>
</dbReference>
<dbReference type="PANTHER" id="PTHR24221:SF654">
    <property type="entry name" value="ATP-BINDING CASSETTE SUB-FAMILY B MEMBER 6"/>
    <property type="match status" value="1"/>
</dbReference>
<dbReference type="GO" id="GO:0008233">
    <property type="term" value="F:peptidase activity"/>
    <property type="evidence" value="ECO:0007669"/>
    <property type="project" value="InterPro"/>
</dbReference>
<dbReference type="GO" id="GO:0015031">
    <property type="term" value="P:protein transport"/>
    <property type="evidence" value="ECO:0007669"/>
    <property type="project" value="UniProtKB-KW"/>
</dbReference>
<dbReference type="Pfam" id="PF03412">
    <property type="entry name" value="Peptidase_C39"/>
    <property type="match status" value="1"/>
</dbReference>
<dbReference type="EMBL" id="JADINB010000122">
    <property type="protein sequence ID" value="MBO8429336.1"/>
    <property type="molecule type" value="Genomic_DNA"/>
</dbReference>
<dbReference type="PROSITE" id="PS50929">
    <property type="entry name" value="ABC_TM1F"/>
    <property type="match status" value="1"/>
</dbReference>
<organism evidence="15 16">
    <name type="scientific">Candidatus Egerieousia excrementavium</name>
    <dbReference type="NCBI Taxonomy" id="2840778"/>
    <lineage>
        <taxon>Bacteria</taxon>
        <taxon>Pseudomonadati</taxon>
        <taxon>Bacteroidota</taxon>
        <taxon>Bacteroidia</taxon>
        <taxon>Bacteroidales</taxon>
        <taxon>Candidatus Egerieousia</taxon>
    </lineage>
</organism>
<dbReference type="AlphaFoldDB" id="A0A9D9GY42"/>
<keyword evidence="10" id="KW-0080">Bacteriocin transport</keyword>
<dbReference type="PROSITE" id="PS50893">
    <property type="entry name" value="ABC_TRANSPORTER_2"/>
    <property type="match status" value="1"/>
</dbReference>
<evidence type="ECO:0000256" key="6">
    <source>
        <dbReference type="ARBA" id="ARBA00022840"/>
    </source>
</evidence>
<dbReference type="Gene3D" id="1.20.1560.10">
    <property type="entry name" value="ABC transporter type 1, transmembrane domain"/>
    <property type="match status" value="1"/>
</dbReference>
<keyword evidence="3" id="KW-1003">Cell membrane</keyword>
<feature type="domain" description="ABC transporter" evidence="12">
    <location>
        <begin position="488"/>
        <end position="724"/>
    </location>
</feature>
<evidence type="ECO:0000256" key="9">
    <source>
        <dbReference type="ARBA" id="ARBA00023136"/>
    </source>
</evidence>
<dbReference type="GO" id="GO:0016887">
    <property type="term" value="F:ATP hydrolysis activity"/>
    <property type="evidence" value="ECO:0007669"/>
    <property type="project" value="InterPro"/>
</dbReference>
<dbReference type="Pfam" id="PF00664">
    <property type="entry name" value="ABC_membrane"/>
    <property type="match status" value="1"/>
</dbReference>
<evidence type="ECO:0000313" key="16">
    <source>
        <dbReference type="Proteomes" id="UP000823635"/>
    </source>
</evidence>
<dbReference type="InterPro" id="IPR003593">
    <property type="entry name" value="AAA+_ATPase"/>
</dbReference>
<keyword evidence="9 11" id="KW-0472">Membrane</keyword>
<gene>
    <name evidence="15" type="ORF">IAC68_05345</name>
</gene>
<evidence type="ECO:0000256" key="2">
    <source>
        <dbReference type="ARBA" id="ARBA00022448"/>
    </source>
</evidence>
<keyword evidence="6" id="KW-0067">ATP-binding</keyword>
<sequence>MPNITAYRQLESSDCGITCIRIIAKFYGKNIPLKYLREKCDSSRIGISLKDITTCTESLGFKTTALKVPVKNVYHMPLPAILYWEQRHYVVLYKINHNKDTFYIVDPAQGKICFKKNDFYHYWMGVGNNGIAVLLAPTQKFYDINFGKDKCRKKGLFKLLIKSIVLYKRNFSIAILFISLATIADIILPILFQYTIDIGIGNKDINLVWLLVFSQFCIFLGNYISNNIVDIVLTKTGLKISIELVSKYLTKLINLPMSFFDRKISSDLIQKVDDQNRVKNFLVNMPDTTFFTFVNIIVFSGMLIHYNFTTFTIVFISTLISFIWVSLFVKKRREVDYSYFSYSSENRNNIYELVNGMAEIKINNAQQIRISIWNSIQQKLNKLSLKIAFMDLSINSGNILFLRLKDILITGLCATMVIKEQMTIGTMMTISYIIGRLTSPVSNLINSVNTIQDATISYERLNEVMTDQPQSKFPYTKINTPDNIDNILEFKNVSFKYPGSYSQYVIKNITTTIPLGKVTAIVGASGSGKSTLIKLMLGFYTPQCGTIHSGLYNISEINNDSWLKECGVVMQSGYIFSGSILDNIALSDSTPNIIKARNAAKIACIDGFFETLPMGYNTKIGVNGLDLSGGQKQRLYLARAIYKNPKLLFLDEATSSLDASNERNIINNIISYYKNRTIIISAHRLSTIKNADKIIYLDNGKIKEEGTHEQLINLKGLYYTLVKNQLS</sequence>
<comment type="caution">
    <text evidence="15">The sequence shown here is derived from an EMBL/GenBank/DDBJ whole genome shotgun (WGS) entry which is preliminary data.</text>
</comment>
<protein>
    <submittedName>
        <fullName evidence="15">Peptidase domain-containing ABC transporter</fullName>
    </submittedName>
</protein>
<dbReference type="InterPro" id="IPR011527">
    <property type="entry name" value="ABC1_TM_dom"/>
</dbReference>
<dbReference type="Proteomes" id="UP000823635">
    <property type="component" value="Unassembled WGS sequence"/>
</dbReference>
<dbReference type="InterPro" id="IPR039421">
    <property type="entry name" value="Type_1_exporter"/>
</dbReference>
<evidence type="ECO:0000256" key="8">
    <source>
        <dbReference type="ARBA" id="ARBA00022989"/>
    </source>
</evidence>
<dbReference type="SUPFAM" id="SSF90123">
    <property type="entry name" value="ABC transporter transmembrane region"/>
    <property type="match status" value="1"/>
</dbReference>
<dbReference type="GO" id="GO:0005524">
    <property type="term" value="F:ATP binding"/>
    <property type="evidence" value="ECO:0007669"/>
    <property type="project" value="UniProtKB-KW"/>
</dbReference>
<dbReference type="Pfam" id="PF00005">
    <property type="entry name" value="ABC_tran"/>
    <property type="match status" value="1"/>
</dbReference>
<reference evidence="15" key="2">
    <citation type="journal article" date="2021" name="PeerJ">
        <title>Extensive microbial diversity within the chicken gut microbiome revealed by metagenomics and culture.</title>
        <authorList>
            <person name="Gilroy R."/>
            <person name="Ravi A."/>
            <person name="Getino M."/>
            <person name="Pursley I."/>
            <person name="Horton D.L."/>
            <person name="Alikhan N.F."/>
            <person name="Baker D."/>
            <person name="Gharbi K."/>
            <person name="Hall N."/>
            <person name="Watson M."/>
            <person name="Adriaenssens E.M."/>
            <person name="Foster-Nyarko E."/>
            <person name="Jarju S."/>
            <person name="Secka A."/>
            <person name="Antonio M."/>
            <person name="Oren A."/>
            <person name="Chaudhuri R.R."/>
            <person name="La Ragione R."/>
            <person name="Hildebrand F."/>
            <person name="Pallen M.J."/>
        </authorList>
    </citation>
    <scope>NUCLEOTIDE SEQUENCE</scope>
    <source>
        <strain evidence="15">15467</strain>
    </source>
</reference>
<evidence type="ECO:0000256" key="5">
    <source>
        <dbReference type="ARBA" id="ARBA00022741"/>
    </source>
</evidence>
<feature type="transmembrane region" description="Helical" evidence="11">
    <location>
        <begin position="207"/>
        <end position="225"/>
    </location>
</feature>
<dbReference type="GO" id="GO:0005886">
    <property type="term" value="C:plasma membrane"/>
    <property type="evidence" value="ECO:0007669"/>
    <property type="project" value="UniProtKB-SubCell"/>
</dbReference>
<keyword evidence="5" id="KW-0547">Nucleotide-binding</keyword>
<accession>A0A9D9GY42</accession>
<evidence type="ECO:0000256" key="3">
    <source>
        <dbReference type="ARBA" id="ARBA00022475"/>
    </source>
</evidence>
<evidence type="ECO:0000259" key="12">
    <source>
        <dbReference type="PROSITE" id="PS50893"/>
    </source>
</evidence>
<feature type="domain" description="Peptidase C39" evidence="14">
    <location>
        <begin position="9"/>
        <end position="130"/>
    </location>
</feature>